<dbReference type="InterPro" id="IPR036890">
    <property type="entry name" value="HATPase_C_sf"/>
</dbReference>
<dbReference type="Gene3D" id="3.30.565.10">
    <property type="entry name" value="Histidine kinase-like ATPase, C-terminal domain"/>
    <property type="match status" value="1"/>
</dbReference>
<proteinExistence type="predicted"/>
<dbReference type="PANTHER" id="PTHR43156:SF2">
    <property type="entry name" value="STAGE II SPORULATION PROTEIN E"/>
    <property type="match status" value="1"/>
</dbReference>
<evidence type="ECO:0000313" key="5">
    <source>
        <dbReference type="Proteomes" id="UP001214441"/>
    </source>
</evidence>
<keyword evidence="5" id="KW-1185">Reference proteome</keyword>
<feature type="domain" description="PAS" evidence="2">
    <location>
        <begin position="35"/>
        <end position="91"/>
    </location>
</feature>
<dbReference type="SUPFAM" id="SSF55785">
    <property type="entry name" value="PYP-like sensor domain (PAS domain)"/>
    <property type="match status" value="1"/>
</dbReference>
<dbReference type="SUPFAM" id="SSF55781">
    <property type="entry name" value="GAF domain-like"/>
    <property type="match status" value="1"/>
</dbReference>
<dbReference type="Pfam" id="PF13185">
    <property type="entry name" value="GAF_2"/>
    <property type="match status" value="1"/>
</dbReference>
<dbReference type="SUPFAM" id="SSF81606">
    <property type="entry name" value="PP2C-like"/>
    <property type="match status" value="1"/>
</dbReference>
<feature type="domain" description="PAC" evidence="3">
    <location>
        <begin position="94"/>
        <end position="146"/>
    </location>
</feature>
<sequence length="695" mass="74460">MQRFGEPSGGPGRSGDAENAVPARVALAVNGMGSFIWDVKGGVMHYDDAGLSVMGFRPGEFDGRLRTLGERMVEEELPAIRARVDRALRERSGFSLYFRVRHGDGSLRWTHTQGNVVCDDEGSPDRVIGIIREAGDELRAANQTRELYQARSDVRRQADLVGCLNDALAPTVTVNDVAEALTSTSLLLQLGAASIVLGMVESGRVVVVGSNGLPREWVESAHLARLGAPLPLSEAVRTREPVFLTDRDDFAERYPVLEPYLDEVPDATAAAYLPLIAHDAPIGALGLSYNGKTRFSREERTVLTALSGTVAQSLQRALLYDEEHELAAGLQTAMLPGHMPYVPDLDLATRYRPARSRGEIGGDWYDAVTLPDGRIAAVVGDVQGHDVTAAAVMGQLRIALRAYAAEGHPPASIMTRTSAFLADLDTDRFATCLLVLLDARTGHAVTVRAGHLEPVLRRPDGSGTWLDTPGGLPLGLAAPSAHPAYPESETTLEPGATLLLCTDGLIETRAADIDEGRARLLDALSTGPGHPDPLADHLLNAMGDYTGQEDDVALLLLCRVPGRTTAPSHVSATIDRADPRALHAARRTLRRALEDWSMETVAETAELLASELATNALLHTEGSVTFTAGLVGHHDGRVLRLSVTDASSSAPRRRAATEQSASGRGLMLIEELASNWGVEPRGNGKRVWCEIPAEA</sequence>
<dbReference type="RefSeq" id="WP_274039127.1">
    <property type="nucleotide sequence ID" value="NZ_JANCPR020000004.1"/>
</dbReference>
<dbReference type="Pfam" id="PF07228">
    <property type="entry name" value="SpoIIE"/>
    <property type="match status" value="1"/>
</dbReference>
<accession>A0ABT6ZQF9</accession>
<organism evidence="4 5">
    <name type="scientific">Streptomyces iconiensis</name>
    <dbReference type="NCBI Taxonomy" id="1384038"/>
    <lineage>
        <taxon>Bacteria</taxon>
        <taxon>Bacillati</taxon>
        <taxon>Actinomycetota</taxon>
        <taxon>Actinomycetes</taxon>
        <taxon>Kitasatosporales</taxon>
        <taxon>Streptomycetaceae</taxon>
        <taxon>Streptomyces</taxon>
    </lineage>
</organism>
<dbReference type="InterPro" id="IPR052016">
    <property type="entry name" value="Bact_Sigma-Reg"/>
</dbReference>
<dbReference type="Pfam" id="PF13581">
    <property type="entry name" value="HATPase_c_2"/>
    <property type="match status" value="1"/>
</dbReference>
<keyword evidence="1" id="KW-0378">Hydrolase</keyword>
<evidence type="ECO:0000259" key="2">
    <source>
        <dbReference type="PROSITE" id="PS50112"/>
    </source>
</evidence>
<dbReference type="Gene3D" id="3.30.450.40">
    <property type="match status" value="1"/>
</dbReference>
<dbReference type="InterPro" id="IPR013655">
    <property type="entry name" value="PAS_fold_3"/>
</dbReference>
<dbReference type="Gene3D" id="3.60.40.10">
    <property type="entry name" value="PPM-type phosphatase domain"/>
    <property type="match status" value="1"/>
</dbReference>
<dbReference type="InterPro" id="IPR035965">
    <property type="entry name" value="PAS-like_dom_sf"/>
</dbReference>
<dbReference type="InterPro" id="IPR029016">
    <property type="entry name" value="GAF-like_dom_sf"/>
</dbReference>
<dbReference type="InterPro" id="IPR003594">
    <property type="entry name" value="HATPase_dom"/>
</dbReference>
<dbReference type="PROSITE" id="PS50113">
    <property type="entry name" value="PAC"/>
    <property type="match status" value="1"/>
</dbReference>
<evidence type="ECO:0000313" key="4">
    <source>
        <dbReference type="EMBL" id="MDJ1131300.1"/>
    </source>
</evidence>
<dbReference type="Proteomes" id="UP001214441">
    <property type="component" value="Unassembled WGS sequence"/>
</dbReference>
<evidence type="ECO:0000256" key="1">
    <source>
        <dbReference type="ARBA" id="ARBA00022801"/>
    </source>
</evidence>
<name>A0ABT6ZQF9_9ACTN</name>
<dbReference type="InterPro" id="IPR001932">
    <property type="entry name" value="PPM-type_phosphatase-like_dom"/>
</dbReference>
<dbReference type="InterPro" id="IPR003018">
    <property type="entry name" value="GAF"/>
</dbReference>
<dbReference type="EMBL" id="JANCPR020000004">
    <property type="protein sequence ID" value="MDJ1131300.1"/>
    <property type="molecule type" value="Genomic_DNA"/>
</dbReference>
<dbReference type="SUPFAM" id="SSF55874">
    <property type="entry name" value="ATPase domain of HSP90 chaperone/DNA topoisomerase II/histidine kinase"/>
    <property type="match status" value="1"/>
</dbReference>
<dbReference type="SMART" id="SM00331">
    <property type="entry name" value="PP2C_SIG"/>
    <property type="match status" value="1"/>
</dbReference>
<dbReference type="InterPro" id="IPR000014">
    <property type="entry name" value="PAS"/>
</dbReference>
<gene>
    <name evidence="4" type="ORF">NMN56_004890</name>
</gene>
<comment type="caution">
    <text evidence="4">The sequence shown here is derived from an EMBL/GenBank/DDBJ whole genome shotgun (WGS) entry which is preliminary data.</text>
</comment>
<dbReference type="Pfam" id="PF08447">
    <property type="entry name" value="PAS_3"/>
    <property type="match status" value="1"/>
</dbReference>
<reference evidence="4 5" key="1">
    <citation type="submission" date="2023-05" db="EMBL/GenBank/DDBJ databases">
        <title>Streptantibioticus silvisoli sp. nov., acidotolerant actinomycetes 1 from pine litter.</title>
        <authorList>
            <person name="Swiecimska M."/>
            <person name="Golinska P."/>
            <person name="Sangal V."/>
            <person name="Wachnowicz B."/>
            <person name="Goodfellow M."/>
        </authorList>
    </citation>
    <scope>NUCLEOTIDE SEQUENCE [LARGE SCALE GENOMIC DNA]</scope>
    <source>
        <strain evidence="4 5">DSM 42109</strain>
    </source>
</reference>
<dbReference type="InterPro" id="IPR001610">
    <property type="entry name" value="PAC"/>
</dbReference>
<dbReference type="InterPro" id="IPR036457">
    <property type="entry name" value="PPM-type-like_dom_sf"/>
</dbReference>
<dbReference type="InterPro" id="IPR000700">
    <property type="entry name" value="PAS-assoc_C"/>
</dbReference>
<protein>
    <submittedName>
        <fullName evidence="4">SpoIIE family protein phosphatase</fullName>
    </submittedName>
</protein>
<dbReference type="SMART" id="SM00065">
    <property type="entry name" value="GAF"/>
    <property type="match status" value="1"/>
</dbReference>
<dbReference type="SMART" id="SM00086">
    <property type="entry name" value="PAC"/>
    <property type="match status" value="1"/>
</dbReference>
<dbReference type="Gene3D" id="3.30.450.20">
    <property type="entry name" value="PAS domain"/>
    <property type="match status" value="1"/>
</dbReference>
<dbReference type="PROSITE" id="PS50112">
    <property type="entry name" value="PAS"/>
    <property type="match status" value="1"/>
</dbReference>
<evidence type="ECO:0000259" key="3">
    <source>
        <dbReference type="PROSITE" id="PS50113"/>
    </source>
</evidence>
<dbReference type="PANTHER" id="PTHR43156">
    <property type="entry name" value="STAGE II SPORULATION PROTEIN E-RELATED"/>
    <property type="match status" value="1"/>
</dbReference>
<dbReference type="CDD" id="cd16936">
    <property type="entry name" value="HATPase_RsbW-like"/>
    <property type="match status" value="1"/>
</dbReference>